<dbReference type="InterPro" id="IPR013762">
    <property type="entry name" value="Integrase-like_cat_sf"/>
</dbReference>
<dbReference type="RefSeq" id="WP_187635933.1">
    <property type="nucleotide sequence ID" value="NZ_VZQQ01000016.1"/>
</dbReference>
<organism evidence="2 3">
    <name type="scientific">Paraburkholderia podalyriae</name>
    <dbReference type="NCBI Taxonomy" id="1938811"/>
    <lineage>
        <taxon>Bacteria</taxon>
        <taxon>Pseudomonadati</taxon>
        <taxon>Pseudomonadota</taxon>
        <taxon>Betaproteobacteria</taxon>
        <taxon>Burkholderiales</taxon>
        <taxon>Burkholderiaceae</taxon>
        <taxon>Paraburkholderia</taxon>
    </lineage>
</organism>
<evidence type="ECO:0000313" key="2">
    <source>
        <dbReference type="EMBL" id="MBC8748893.1"/>
    </source>
</evidence>
<evidence type="ECO:0000256" key="1">
    <source>
        <dbReference type="ARBA" id="ARBA00023172"/>
    </source>
</evidence>
<reference evidence="2 3" key="1">
    <citation type="submission" date="2019-09" db="EMBL/GenBank/DDBJ databases">
        <title>Paraburkholderia podalyriae sp. nov., A South African Podalyria-associated rhizobium.</title>
        <authorList>
            <person name="Mavima L."/>
            <person name="Beukes C.W."/>
            <person name="Palmer M."/>
            <person name="De Meyer S.E."/>
            <person name="James E.K."/>
            <person name="Maluk M."/>
            <person name="Avontuur J.R."/>
            <person name="Chan W.Y."/>
            <person name="Venter S.N."/>
            <person name="Steenkamp E.T."/>
        </authorList>
    </citation>
    <scope>NUCLEOTIDE SEQUENCE [LARGE SCALE GENOMIC DNA]</scope>
    <source>
        <strain evidence="2 3">WC7.3b</strain>
    </source>
</reference>
<dbReference type="Proteomes" id="UP000736373">
    <property type="component" value="Unassembled WGS sequence"/>
</dbReference>
<evidence type="ECO:0008006" key="4">
    <source>
        <dbReference type="Google" id="ProtNLM"/>
    </source>
</evidence>
<dbReference type="Gene3D" id="1.10.443.10">
    <property type="entry name" value="Intergrase catalytic core"/>
    <property type="match status" value="1"/>
</dbReference>
<keyword evidence="1" id="KW-0233">DNA recombination</keyword>
<keyword evidence="3" id="KW-1185">Reference proteome</keyword>
<dbReference type="InterPro" id="IPR011010">
    <property type="entry name" value="DNA_brk_join_enz"/>
</dbReference>
<dbReference type="SUPFAM" id="SSF56349">
    <property type="entry name" value="DNA breaking-rejoining enzymes"/>
    <property type="match status" value="1"/>
</dbReference>
<gene>
    <name evidence="2" type="ORF">F6X42_20575</name>
</gene>
<dbReference type="EMBL" id="VZQQ01000016">
    <property type="protein sequence ID" value="MBC8748893.1"/>
    <property type="molecule type" value="Genomic_DNA"/>
</dbReference>
<sequence>MRKKLTKLATNPFSGMKYPEKVVELNRKTVRTAFTMAQVNEVFASPVWTRGHRPEKGGSDAAFWVPLLGLHTGARVEDLCRLTSADVVQRDGVWCFHLHDSKRESRAGYRTVMRHVPAHHNLLQLGWLDYVESRRSAGGSAWLFPDLATNKYEKRGAVFSNWFNEYLRTPIGIQEVAKRINPASVPSQK</sequence>
<evidence type="ECO:0000313" key="3">
    <source>
        <dbReference type="Proteomes" id="UP000736373"/>
    </source>
</evidence>
<protein>
    <recommendedName>
        <fullName evidence="4">Phage integrase family protein</fullName>
    </recommendedName>
</protein>
<proteinExistence type="predicted"/>
<comment type="caution">
    <text evidence="2">The sequence shown here is derived from an EMBL/GenBank/DDBJ whole genome shotgun (WGS) entry which is preliminary data.</text>
</comment>
<name>A0ABR7PRM9_9BURK</name>
<accession>A0ABR7PRM9</accession>